<dbReference type="EMBL" id="GBRH01249387">
    <property type="protein sequence ID" value="JAD48508.1"/>
    <property type="molecule type" value="Transcribed_RNA"/>
</dbReference>
<name>A0A0A9AF31_ARUDO</name>
<protein>
    <submittedName>
        <fullName evidence="1">Uncharacterized protein</fullName>
    </submittedName>
</protein>
<proteinExistence type="predicted"/>
<reference evidence="1" key="1">
    <citation type="submission" date="2014-09" db="EMBL/GenBank/DDBJ databases">
        <authorList>
            <person name="Magalhaes I.L.F."/>
            <person name="Oliveira U."/>
            <person name="Santos F.R."/>
            <person name="Vidigal T.H.D.A."/>
            <person name="Brescovit A.D."/>
            <person name="Santos A.J."/>
        </authorList>
    </citation>
    <scope>NUCLEOTIDE SEQUENCE</scope>
    <source>
        <tissue evidence="1">Shoot tissue taken approximately 20 cm above the soil surface</tissue>
    </source>
</reference>
<evidence type="ECO:0000313" key="1">
    <source>
        <dbReference type="EMBL" id="JAD48508.1"/>
    </source>
</evidence>
<sequence length="77" mass="8982">MFAGFRSRWTIGSGFLECKKASPQDTSKMTWNRRNQCSGWRPLLLKSWSSRLPFFRYSYTRQPISGQKPSSKTRLGC</sequence>
<organism evidence="1">
    <name type="scientific">Arundo donax</name>
    <name type="common">Giant reed</name>
    <name type="synonym">Donax arundinaceus</name>
    <dbReference type="NCBI Taxonomy" id="35708"/>
    <lineage>
        <taxon>Eukaryota</taxon>
        <taxon>Viridiplantae</taxon>
        <taxon>Streptophyta</taxon>
        <taxon>Embryophyta</taxon>
        <taxon>Tracheophyta</taxon>
        <taxon>Spermatophyta</taxon>
        <taxon>Magnoliopsida</taxon>
        <taxon>Liliopsida</taxon>
        <taxon>Poales</taxon>
        <taxon>Poaceae</taxon>
        <taxon>PACMAD clade</taxon>
        <taxon>Arundinoideae</taxon>
        <taxon>Arundineae</taxon>
        <taxon>Arundo</taxon>
    </lineage>
</organism>
<reference evidence="1" key="2">
    <citation type="journal article" date="2015" name="Data Brief">
        <title>Shoot transcriptome of the giant reed, Arundo donax.</title>
        <authorList>
            <person name="Barrero R.A."/>
            <person name="Guerrero F.D."/>
            <person name="Moolhuijzen P."/>
            <person name="Goolsby J.A."/>
            <person name="Tidwell J."/>
            <person name="Bellgard S.E."/>
            <person name="Bellgard M.I."/>
        </authorList>
    </citation>
    <scope>NUCLEOTIDE SEQUENCE</scope>
    <source>
        <tissue evidence="1">Shoot tissue taken approximately 20 cm above the soil surface</tissue>
    </source>
</reference>
<accession>A0A0A9AF31</accession>
<dbReference type="AlphaFoldDB" id="A0A0A9AF31"/>